<feature type="chain" id="PRO_5034112517" description="DUF7888 domain-containing protein" evidence="1">
    <location>
        <begin position="21"/>
        <end position="176"/>
    </location>
</feature>
<reference evidence="3" key="1">
    <citation type="submission" date="2021-02" db="EMBL/GenBank/DDBJ databases">
        <title>Genome sequence Cadophora malorum strain M34.</title>
        <authorList>
            <person name="Stefanovic E."/>
            <person name="Vu D."/>
            <person name="Scully C."/>
            <person name="Dijksterhuis J."/>
            <person name="Roader J."/>
            <person name="Houbraken J."/>
        </authorList>
    </citation>
    <scope>NUCLEOTIDE SEQUENCE</scope>
    <source>
        <strain evidence="3">M34</strain>
    </source>
</reference>
<comment type="caution">
    <text evidence="3">The sequence shown here is derived from an EMBL/GenBank/DDBJ whole genome shotgun (WGS) entry which is preliminary data.</text>
</comment>
<organism evidence="3 4">
    <name type="scientific">Cadophora malorum</name>
    <dbReference type="NCBI Taxonomy" id="108018"/>
    <lineage>
        <taxon>Eukaryota</taxon>
        <taxon>Fungi</taxon>
        <taxon>Dikarya</taxon>
        <taxon>Ascomycota</taxon>
        <taxon>Pezizomycotina</taxon>
        <taxon>Leotiomycetes</taxon>
        <taxon>Helotiales</taxon>
        <taxon>Ploettnerulaceae</taxon>
        <taxon>Cadophora</taxon>
    </lineage>
</organism>
<keyword evidence="1" id="KW-0732">Signal</keyword>
<name>A0A8H7T021_9HELO</name>
<evidence type="ECO:0000256" key="1">
    <source>
        <dbReference type="SAM" id="SignalP"/>
    </source>
</evidence>
<sequence>MFSKTLAAALTVGLAAFSAASPLQKRATTVSTDTGTADITPAIATEPVSFPDDVGGKADAAGAVADVVNKVVQLVQGLVDDDIKRRQRFTQETVASVSAQFPGQSVIMSNVGYTLSCTPEVLSSTSYNAKVGSNVSFDVLVFGSGCTFSLEGDGGFENWAYIIQSACKADGKTITC</sequence>
<dbReference type="AlphaFoldDB" id="A0A8H7T021"/>
<dbReference type="Proteomes" id="UP000664132">
    <property type="component" value="Unassembled WGS sequence"/>
</dbReference>
<feature type="domain" description="DUF7888" evidence="2">
    <location>
        <begin position="58"/>
        <end position="174"/>
    </location>
</feature>
<dbReference type="InterPro" id="IPR057210">
    <property type="entry name" value="DUF7888"/>
</dbReference>
<feature type="signal peptide" evidence="1">
    <location>
        <begin position="1"/>
        <end position="20"/>
    </location>
</feature>
<keyword evidence="4" id="KW-1185">Reference proteome</keyword>
<dbReference type="OrthoDB" id="3685327at2759"/>
<evidence type="ECO:0000313" key="4">
    <source>
        <dbReference type="Proteomes" id="UP000664132"/>
    </source>
</evidence>
<dbReference type="Pfam" id="PF25411">
    <property type="entry name" value="DUF7888"/>
    <property type="match status" value="1"/>
</dbReference>
<gene>
    <name evidence="3" type="ORF">IFR04_014145</name>
</gene>
<accession>A0A8H7T021</accession>
<evidence type="ECO:0000313" key="3">
    <source>
        <dbReference type="EMBL" id="KAG4412714.1"/>
    </source>
</evidence>
<proteinExistence type="predicted"/>
<evidence type="ECO:0000259" key="2">
    <source>
        <dbReference type="Pfam" id="PF25411"/>
    </source>
</evidence>
<dbReference type="EMBL" id="JAFJYH010000359">
    <property type="protein sequence ID" value="KAG4412714.1"/>
    <property type="molecule type" value="Genomic_DNA"/>
</dbReference>
<protein>
    <recommendedName>
        <fullName evidence="2">DUF7888 domain-containing protein</fullName>
    </recommendedName>
</protein>